<reference evidence="3 4" key="1">
    <citation type="submission" date="2017-11" db="EMBL/GenBank/DDBJ databases">
        <title>Evolution of Phototrophy in the Chloroflexi Phylum Driven by Horizontal Gene Transfer.</title>
        <authorList>
            <person name="Ward L.M."/>
            <person name="Hemp J."/>
            <person name="Shih P.M."/>
            <person name="Mcglynn S.E."/>
            <person name="Fischer W."/>
        </authorList>
    </citation>
    <scope>NUCLEOTIDE SEQUENCE [LARGE SCALE GENOMIC DNA]</scope>
    <source>
        <strain evidence="3">JP3_7</strain>
    </source>
</reference>
<comment type="caution">
    <text evidence="3">The sequence shown here is derived from an EMBL/GenBank/DDBJ whole genome shotgun (WGS) entry which is preliminary data.</text>
</comment>
<keyword evidence="1 2" id="KW-0812">Transmembrane</keyword>
<organism evidence="3 4">
    <name type="scientific">Candidatus Thermofonsia Clade 3 bacterium</name>
    <dbReference type="NCBI Taxonomy" id="2364212"/>
    <lineage>
        <taxon>Bacteria</taxon>
        <taxon>Bacillati</taxon>
        <taxon>Chloroflexota</taxon>
        <taxon>Candidatus Thermofontia</taxon>
        <taxon>Candidatus Thermofonsia Clade 3</taxon>
    </lineage>
</organism>
<gene>
    <name evidence="3" type="ORF">CUN48_16310</name>
</gene>
<sequence>MSLAQIEIQVIAALVATACALPGVFLVLRRMAMMSDAISHTV</sequence>
<feature type="transmembrane region" description="Helical" evidence="2">
    <location>
        <begin position="6"/>
        <end position="28"/>
    </location>
</feature>
<comment type="similarity">
    <text evidence="1">Belongs to the ABC-3 integral membrane protein family.</text>
</comment>
<keyword evidence="2" id="KW-1133">Transmembrane helix</keyword>
<feature type="non-terminal residue" evidence="3">
    <location>
        <position position="42"/>
    </location>
</feature>
<dbReference type="GO" id="GO:0043190">
    <property type="term" value="C:ATP-binding cassette (ABC) transporter complex"/>
    <property type="evidence" value="ECO:0007669"/>
    <property type="project" value="InterPro"/>
</dbReference>
<evidence type="ECO:0000256" key="1">
    <source>
        <dbReference type="RuleBase" id="RU003943"/>
    </source>
</evidence>
<keyword evidence="1" id="KW-0813">Transport</keyword>
<comment type="subcellular location">
    <subcellularLocation>
        <location evidence="1">Cell membrane</location>
        <topology evidence="1">Multi-pass membrane protein</topology>
    </subcellularLocation>
</comment>
<evidence type="ECO:0000256" key="2">
    <source>
        <dbReference type="SAM" id="Phobius"/>
    </source>
</evidence>
<proteinExistence type="inferred from homology"/>
<protein>
    <submittedName>
        <fullName evidence="3">Metal ABC transporter permease</fullName>
    </submittedName>
</protein>
<dbReference type="EMBL" id="PGTN01000609">
    <property type="protein sequence ID" value="PJF45944.1"/>
    <property type="molecule type" value="Genomic_DNA"/>
</dbReference>
<dbReference type="InterPro" id="IPR001626">
    <property type="entry name" value="ABC_TroCD"/>
</dbReference>
<dbReference type="AlphaFoldDB" id="A0A2M8Q841"/>
<evidence type="ECO:0000313" key="4">
    <source>
        <dbReference type="Proteomes" id="UP000230790"/>
    </source>
</evidence>
<dbReference type="GO" id="GO:0055085">
    <property type="term" value="P:transmembrane transport"/>
    <property type="evidence" value="ECO:0007669"/>
    <property type="project" value="InterPro"/>
</dbReference>
<dbReference type="Pfam" id="PF00950">
    <property type="entry name" value="ABC-3"/>
    <property type="match status" value="1"/>
</dbReference>
<accession>A0A2M8Q841</accession>
<name>A0A2M8Q841_9CHLR</name>
<dbReference type="Proteomes" id="UP000230790">
    <property type="component" value="Unassembled WGS sequence"/>
</dbReference>
<evidence type="ECO:0000313" key="3">
    <source>
        <dbReference type="EMBL" id="PJF45944.1"/>
    </source>
</evidence>
<keyword evidence="2" id="KW-0472">Membrane</keyword>